<dbReference type="Proteomes" id="UP001152885">
    <property type="component" value="Unassembled WGS sequence"/>
</dbReference>
<evidence type="ECO:0000256" key="15">
    <source>
        <dbReference type="ARBA" id="ARBA00071169"/>
    </source>
</evidence>
<organism evidence="21 22">
    <name type="scientific">Candida verbasci</name>
    <dbReference type="NCBI Taxonomy" id="1227364"/>
    <lineage>
        <taxon>Eukaryota</taxon>
        <taxon>Fungi</taxon>
        <taxon>Dikarya</taxon>
        <taxon>Ascomycota</taxon>
        <taxon>Saccharomycotina</taxon>
        <taxon>Pichiomycetes</taxon>
        <taxon>Debaryomycetaceae</taxon>
        <taxon>Candida/Lodderomyces clade</taxon>
        <taxon>Candida</taxon>
    </lineage>
</organism>
<dbReference type="OrthoDB" id="435754at2759"/>
<comment type="function">
    <text evidence="14">Rnase which modulates cell survival under stress conditions. Released from the vacuole to the cytoplasm during stress to promote tRNA and rRNA cleavage and to activate separately a downstream pathway that promotes cell death. Involved in cell size, vacuolar morphology and growth at high temperatures and high salt concentration.</text>
</comment>
<keyword evidence="5" id="KW-0963">Cytoplasm</keyword>
<feature type="active site" evidence="16">
    <location>
        <position position="135"/>
    </location>
</feature>
<evidence type="ECO:0000256" key="16">
    <source>
        <dbReference type="PIRSR" id="PIRSR633697-1"/>
    </source>
</evidence>
<dbReference type="PANTHER" id="PTHR11240:SF22">
    <property type="entry name" value="RIBONUCLEASE T2"/>
    <property type="match status" value="1"/>
</dbReference>
<evidence type="ECO:0000256" key="5">
    <source>
        <dbReference type="ARBA" id="ARBA00022490"/>
    </source>
</evidence>
<evidence type="ECO:0000313" key="21">
    <source>
        <dbReference type="EMBL" id="CAI5759695.1"/>
    </source>
</evidence>
<dbReference type="GO" id="GO:0033897">
    <property type="term" value="F:ribonuclease T2 activity"/>
    <property type="evidence" value="ECO:0007669"/>
    <property type="project" value="UniProtKB-EC"/>
</dbReference>
<protein>
    <recommendedName>
        <fullName evidence="15">Ribonuclease T2-like</fullName>
        <ecNumber evidence="4">4.6.1.19</ecNumber>
    </recommendedName>
</protein>
<dbReference type="PROSITE" id="PS00531">
    <property type="entry name" value="RNASE_T2_2"/>
    <property type="match status" value="1"/>
</dbReference>
<comment type="caution">
    <text evidence="21">The sequence shown here is derived from an EMBL/GenBank/DDBJ whole genome shotgun (WGS) entry which is preliminary data.</text>
</comment>
<keyword evidence="6" id="KW-0926">Vacuole</keyword>
<evidence type="ECO:0000256" key="8">
    <source>
        <dbReference type="ARBA" id="ARBA00022729"/>
    </source>
</evidence>
<feature type="chain" id="PRO_5040836083" description="Ribonuclease T2-like" evidence="19">
    <location>
        <begin position="19"/>
        <end position="395"/>
    </location>
</feature>
<evidence type="ECO:0000256" key="3">
    <source>
        <dbReference type="ARBA" id="ARBA00007469"/>
    </source>
</evidence>
<dbReference type="EC" id="4.6.1.19" evidence="4"/>
<keyword evidence="8 19" id="KW-0732">Signal</keyword>
<evidence type="ECO:0000256" key="13">
    <source>
        <dbReference type="ARBA" id="ARBA00023239"/>
    </source>
</evidence>
<dbReference type="InterPro" id="IPR033697">
    <property type="entry name" value="Ribonuclease_T2_eukaryotic"/>
</dbReference>
<evidence type="ECO:0000256" key="6">
    <source>
        <dbReference type="ARBA" id="ARBA00022554"/>
    </source>
</evidence>
<evidence type="ECO:0000256" key="12">
    <source>
        <dbReference type="ARBA" id="ARBA00023180"/>
    </source>
</evidence>
<comment type="subcellular location">
    <subcellularLocation>
        <location evidence="2">Cytoplasm</location>
    </subcellularLocation>
    <subcellularLocation>
        <location evidence="1">Vacuole lumen</location>
    </subcellularLocation>
</comment>
<dbReference type="SUPFAM" id="SSF55895">
    <property type="entry name" value="Ribonuclease Rh-like"/>
    <property type="match status" value="1"/>
</dbReference>
<evidence type="ECO:0000256" key="14">
    <source>
        <dbReference type="ARBA" id="ARBA00025494"/>
    </source>
</evidence>
<feature type="active site" evidence="16">
    <location>
        <position position="72"/>
    </location>
</feature>
<dbReference type="PROSITE" id="PS00530">
    <property type="entry name" value="RNASE_T2_1"/>
    <property type="match status" value="1"/>
</dbReference>
<dbReference type="GO" id="GO:0003723">
    <property type="term" value="F:RNA binding"/>
    <property type="evidence" value="ECO:0007669"/>
    <property type="project" value="InterPro"/>
</dbReference>
<evidence type="ECO:0000256" key="1">
    <source>
        <dbReference type="ARBA" id="ARBA00004410"/>
    </source>
</evidence>
<dbReference type="GO" id="GO:0016787">
    <property type="term" value="F:hydrolase activity"/>
    <property type="evidence" value="ECO:0007669"/>
    <property type="project" value="UniProtKB-KW"/>
</dbReference>
<accession>A0A9W4XMT9</accession>
<dbReference type="EMBL" id="CANTUO010000005">
    <property type="protein sequence ID" value="CAI5759695.1"/>
    <property type="molecule type" value="Genomic_DNA"/>
</dbReference>
<evidence type="ECO:0000256" key="10">
    <source>
        <dbReference type="ARBA" id="ARBA00022801"/>
    </source>
</evidence>
<comment type="similarity">
    <text evidence="3 17">Belongs to the RNase T2 family.</text>
</comment>
<dbReference type="Pfam" id="PF00445">
    <property type="entry name" value="Ribonuclease_T2"/>
    <property type="match status" value="1"/>
</dbReference>
<feature type="compositionally biased region" description="Polar residues" evidence="18">
    <location>
        <begin position="268"/>
        <end position="280"/>
    </location>
</feature>
<dbReference type="Gene3D" id="3.90.730.10">
    <property type="entry name" value="Ribonuclease T2-like"/>
    <property type="match status" value="1"/>
</dbReference>
<reference evidence="21" key="1">
    <citation type="submission" date="2022-12" db="EMBL/GenBank/DDBJ databases">
        <authorList>
            <person name="Brejova B."/>
        </authorList>
    </citation>
    <scope>NUCLEOTIDE SEQUENCE</scope>
</reference>
<feature type="active site" evidence="16">
    <location>
        <position position="139"/>
    </location>
</feature>
<gene>
    <name evidence="21" type="ORF">CANVERA_P4206</name>
</gene>
<dbReference type="GO" id="GO:0006401">
    <property type="term" value="P:RNA catabolic process"/>
    <property type="evidence" value="ECO:0007669"/>
    <property type="project" value="TreeGrafter"/>
</dbReference>
<evidence type="ECO:0000256" key="7">
    <source>
        <dbReference type="ARBA" id="ARBA00022722"/>
    </source>
</evidence>
<dbReference type="FunFam" id="3.90.730.10:FF:000004">
    <property type="entry name" value="Ribonuclease T2-like"/>
    <property type="match status" value="1"/>
</dbReference>
<name>A0A9W4XMT9_9ASCO</name>
<evidence type="ECO:0000256" key="4">
    <source>
        <dbReference type="ARBA" id="ARBA00012571"/>
    </source>
</evidence>
<keyword evidence="10" id="KW-0378">Hydrolase</keyword>
<keyword evidence="13" id="KW-0456">Lyase</keyword>
<dbReference type="InterPro" id="IPR033130">
    <property type="entry name" value="RNase_T2_His_AS_2"/>
</dbReference>
<evidence type="ECO:0000256" key="11">
    <source>
        <dbReference type="ARBA" id="ARBA00023157"/>
    </source>
</evidence>
<keyword evidence="12" id="KW-0325">Glycoprotein</keyword>
<evidence type="ECO:0000313" key="22">
    <source>
        <dbReference type="Proteomes" id="UP001152885"/>
    </source>
</evidence>
<keyword evidence="9" id="KW-0255">Endonuclease</keyword>
<dbReference type="InterPro" id="IPR036430">
    <property type="entry name" value="RNase_T2-like_sf"/>
</dbReference>
<dbReference type="InterPro" id="IPR057328">
    <property type="entry name" value="RNaseT2L_C"/>
</dbReference>
<proteinExistence type="inferred from homology"/>
<dbReference type="InterPro" id="IPR018188">
    <property type="entry name" value="RNase_T2_His_AS_1"/>
</dbReference>
<dbReference type="GO" id="GO:0005775">
    <property type="term" value="C:vacuolar lumen"/>
    <property type="evidence" value="ECO:0007669"/>
    <property type="project" value="UniProtKB-SubCell"/>
</dbReference>
<evidence type="ECO:0000259" key="20">
    <source>
        <dbReference type="Pfam" id="PF25488"/>
    </source>
</evidence>
<keyword evidence="7" id="KW-0540">Nuclease</keyword>
<evidence type="ECO:0000256" key="19">
    <source>
        <dbReference type="SAM" id="SignalP"/>
    </source>
</evidence>
<keyword evidence="11" id="KW-1015">Disulfide bond</keyword>
<evidence type="ECO:0000256" key="9">
    <source>
        <dbReference type="ARBA" id="ARBA00022759"/>
    </source>
</evidence>
<feature type="region of interest" description="Disordered" evidence="18">
    <location>
        <begin position="260"/>
        <end position="280"/>
    </location>
</feature>
<dbReference type="Pfam" id="PF25488">
    <property type="entry name" value="RNaseT2L_C"/>
    <property type="match status" value="1"/>
</dbReference>
<dbReference type="AlphaFoldDB" id="A0A9W4XMT9"/>
<dbReference type="CDD" id="cd01061">
    <property type="entry name" value="RNase_T2_euk"/>
    <property type="match status" value="1"/>
</dbReference>
<keyword evidence="22" id="KW-1185">Reference proteome</keyword>
<dbReference type="InterPro" id="IPR001568">
    <property type="entry name" value="RNase_T2-like"/>
</dbReference>
<evidence type="ECO:0000256" key="17">
    <source>
        <dbReference type="RuleBase" id="RU004328"/>
    </source>
</evidence>
<feature type="domain" description="RNase T2-like C-terminal" evidence="20">
    <location>
        <begin position="288"/>
        <end position="378"/>
    </location>
</feature>
<evidence type="ECO:0000256" key="18">
    <source>
        <dbReference type="SAM" id="MobiDB-lite"/>
    </source>
</evidence>
<evidence type="ECO:0000256" key="2">
    <source>
        <dbReference type="ARBA" id="ARBA00004496"/>
    </source>
</evidence>
<dbReference type="GO" id="GO:0005576">
    <property type="term" value="C:extracellular region"/>
    <property type="evidence" value="ECO:0007669"/>
    <property type="project" value="TreeGrafter"/>
</dbReference>
<feature type="signal peptide" evidence="19">
    <location>
        <begin position="1"/>
        <end position="18"/>
    </location>
</feature>
<dbReference type="PANTHER" id="PTHR11240">
    <property type="entry name" value="RIBONUCLEASE T2"/>
    <property type="match status" value="1"/>
</dbReference>
<sequence length="395" mass="43004">MKYLLLLIALFITKLSGAQTVFQSSCPSDSPISCSSSQAASCCFESPGGVLLQTQFWDYSPATGPNNLFTLHGLWPDNCDGTYQQFCDSSLQISDDGSTIKDIIVNKFNDQELYDNLSNVWKDINGNDQSLWAHEWNKHGTCINTINPSCYSSYETNEDVYDYYKILYQLFENLPTYQWLTEAGIKPSNSVTYTKSQIQNALSSKFGQQVYFKCDSSNALNEIWYFHHIKGSLLQQNFVPIAPLSNSNCPSSGIKFPLKGGSDGSDPAPTNTQPGSTPTGFPSTSYITLSGKNGCLISNGKYYTSGTCATYHFTAATYGGVVIKSSKGGCGVDSNNNFVCGSDVDDSKNQFQIKNGQIGYGGNYDWCLGSSSGGQTIVYLSNGKCSSFTLNVSGN</sequence>